<organism evidence="7 8">
    <name type="scientific">Mesobacillus campisalis</name>
    <dbReference type="NCBI Taxonomy" id="1408103"/>
    <lineage>
        <taxon>Bacteria</taxon>
        <taxon>Bacillati</taxon>
        <taxon>Bacillota</taxon>
        <taxon>Bacilli</taxon>
        <taxon>Bacillales</taxon>
        <taxon>Bacillaceae</taxon>
        <taxon>Mesobacillus</taxon>
    </lineage>
</organism>
<evidence type="ECO:0000256" key="1">
    <source>
        <dbReference type="ARBA" id="ARBA00001947"/>
    </source>
</evidence>
<dbReference type="GO" id="GO:0046872">
    <property type="term" value="F:metal ion binding"/>
    <property type="evidence" value="ECO:0007669"/>
    <property type="project" value="UniProtKB-KW"/>
</dbReference>
<dbReference type="PANTHER" id="PTHR11647">
    <property type="entry name" value="HYDRANTOINASE/DIHYDROPYRIMIDINASE FAMILY MEMBER"/>
    <property type="match status" value="1"/>
</dbReference>
<comment type="cofactor">
    <cofactor evidence="1">
        <name>Zn(2+)</name>
        <dbReference type="ChEBI" id="CHEBI:29105"/>
    </cofactor>
</comment>
<dbReference type="Gene3D" id="3.20.20.140">
    <property type="entry name" value="Metal-dependent hydrolases"/>
    <property type="match status" value="1"/>
</dbReference>
<dbReference type="EMBL" id="LAYY01000001">
    <property type="protein sequence ID" value="KKK39974.1"/>
    <property type="molecule type" value="Genomic_DNA"/>
</dbReference>
<accession>A0A0M2SZI5</accession>
<dbReference type="AlphaFoldDB" id="A0A0M2SZI5"/>
<dbReference type="InterPro" id="IPR050378">
    <property type="entry name" value="Metallo-dep_Hydrolases_sf"/>
</dbReference>
<evidence type="ECO:0000256" key="5">
    <source>
        <dbReference type="PIRSR" id="PIRSR611778-50"/>
    </source>
</evidence>
<dbReference type="SUPFAM" id="SSF51338">
    <property type="entry name" value="Composite domain of metallo-dependent hydrolases"/>
    <property type="match status" value="2"/>
</dbReference>
<comment type="PTM">
    <text evidence="5">Carbamylation allows a single lysine to coordinate two divalent metal cations.</text>
</comment>
<keyword evidence="4" id="KW-0378">Hydrolase</keyword>
<gene>
    <name evidence="7" type="ORF">WQ57_01495</name>
</gene>
<feature type="modified residue" description="N6-carboxylysine" evidence="5">
    <location>
        <position position="150"/>
    </location>
</feature>
<dbReference type="OrthoDB" id="9765462at2"/>
<dbReference type="Proteomes" id="UP000034166">
    <property type="component" value="Unassembled WGS sequence"/>
</dbReference>
<evidence type="ECO:0000256" key="3">
    <source>
        <dbReference type="ARBA" id="ARBA00022723"/>
    </source>
</evidence>
<evidence type="ECO:0000313" key="7">
    <source>
        <dbReference type="EMBL" id="KKK39974.1"/>
    </source>
</evidence>
<reference evidence="7 8" key="1">
    <citation type="submission" date="2015-04" db="EMBL/GenBank/DDBJ databases">
        <title>Taxonomic description and genome sequence of Bacillus campisalis sp. nov., a novel member of the genus Bacillus isolated from solar saltern.</title>
        <authorList>
            <person name="Mathan Kumar R."/>
            <person name="Kaur G."/>
            <person name="Kumar A."/>
            <person name="Singh N.K."/>
            <person name="Kaur N."/>
            <person name="Kumar N."/>
            <person name="Mayilraj S."/>
        </authorList>
    </citation>
    <scope>NUCLEOTIDE SEQUENCE [LARGE SCALE GENOMIC DNA]</scope>
    <source>
        <strain evidence="7 8">SA2-6</strain>
    </source>
</reference>
<dbReference type="GO" id="GO:0005829">
    <property type="term" value="C:cytosol"/>
    <property type="evidence" value="ECO:0007669"/>
    <property type="project" value="TreeGrafter"/>
</dbReference>
<dbReference type="CDD" id="cd01314">
    <property type="entry name" value="D-HYD"/>
    <property type="match status" value="1"/>
</dbReference>
<evidence type="ECO:0000256" key="2">
    <source>
        <dbReference type="ARBA" id="ARBA00008829"/>
    </source>
</evidence>
<dbReference type="InterPro" id="IPR006680">
    <property type="entry name" value="Amidohydro-rel"/>
</dbReference>
<protein>
    <submittedName>
        <fullName evidence="7">Phenylhydantoinase</fullName>
    </submittedName>
</protein>
<dbReference type="GO" id="GO:0016812">
    <property type="term" value="F:hydrolase activity, acting on carbon-nitrogen (but not peptide) bonds, in cyclic amides"/>
    <property type="evidence" value="ECO:0007669"/>
    <property type="project" value="TreeGrafter"/>
</dbReference>
<dbReference type="FunFam" id="3.20.20.140:FF:000076">
    <property type="entry name" value="Dihydropyrimidinase like 2"/>
    <property type="match status" value="1"/>
</dbReference>
<dbReference type="InterPro" id="IPR011778">
    <property type="entry name" value="Hydantoinase/dihydroPyrase"/>
</dbReference>
<dbReference type="PANTHER" id="PTHR11647:SF1">
    <property type="entry name" value="COLLAPSIN RESPONSE MEDIATOR PROTEIN"/>
    <property type="match status" value="1"/>
</dbReference>
<dbReference type="Pfam" id="PF01979">
    <property type="entry name" value="Amidohydro_1"/>
    <property type="match status" value="1"/>
</dbReference>
<sequence length="477" mass="52513">MKTIIKNGIVVTSGSIFKADILIEGESITSISSHITQESADKIINAEGQYVFPGGIDVHTHLEWPLMDTETADDFVSGTKAAAVGGITSIINFTKPEIGASLIPTQEEWIEKGKKSVIDYGLHAIINHYSDRVLEELPILAETYGVGSIKLFMAYKGEMMVNDLEMYKIMKKAGELGIITNVHAENGDIIDEMIAQALAEGKTDPIYHGYTRPTIMEAEATGRALAIAEAANAPIYIVHVSCAEALEKVVEAKKRGVQAFAETCPQYLVLDISYLDQPNFEGGKYVCSPPLREKWNQDALWNGLQTGIISVAGSDHCPFRYEGQKTMGKDDFSKIPNGLPGLEDIFSILYHFGVHKGRISLNKFVEIISTNPAKLFGLTKKGDISIGKDADIVVFDPNRSRVITAECQYQNVDYNAYEGMKVQGVITNVLSRGEVIVKDGQFIGDLARGKYLHRSRVQNQESMANLQKDGQFREPVK</sequence>
<dbReference type="PATRIC" id="fig|1408103.3.peg.329"/>
<dbReference type="Gene3D" id="2.30.40.10">
    <property type="entry name" value="Urease, subunit C, domain 1"/>
    <property type="match status" value="1"/>
</dbReference>
<comment type="caution">
    <text evidence="7">The sequence shown here is derived from an EMBL/GenBank/DDBJ whole genome shotgun (WGS) entry which is preliminary data.</text>
</comment>
<evidence type="ECO:0000256" key="4">
    <source>
        <dbReference type="ARBA" id="ARBA00022801"/>
    </source>
</evidence>
<dbReference type="InterPro" id="IPR032466">
    <property type="entry name" value="Metal_Hydrolase"/>
</dbReference>
<proteinExistence type="inferred from homology"/>
<evidence type="ECO:0000313" key="8">
    <source>
        <dbReference type="Proteomes" id="UP000034166"/>
    </source>
</evidence>
<keyword evidence="3" id="KW-0479">Metal-binding</keyword>
<evidence type="ECO:0000259" key="6">
    <source>
        <dbReference type="Pfam" id="PF01979"/>
    </source>
</evidence>
<dbReference type="RefSeq" id="WP_046521915.1">
    <property type="nucleotide sequence ID" value="NZ_LAYY01000001.1"/>
</dbReference>
<dbReference type="NCBIfam" id="TIGR02033">
    <property type="entry name" value="D-hydantoinase"/>
    <property type="match status" value="1"/>
</dbReference>
<dbReference type="SUPFAM" id="SSF51556">
    <property type="entry name" value="Metallo-dependent hydrolases"/>
    <property type="match status" value="1"/>
</dbReference>
<name>A0A0M2SZI5_9BACI</name>
<feature type="domain" description="Amidohydrolase-related" evidence="6">
    <location>
        <begin position="50"/>
        <end position="435"/>
    </location>
</feature>
<dbReference type="InterPro" id="IPR011059">
    <property type="entry name" value="Metal-dep_hydrolase_composite"/>
</dbReference>
<keyword evidence="8" id="KW-1185">Reference proteome</keyword>
<comment type="similarity">
    <text evidence="2">Belongs to the metallo-dependent hydrolases superfamily. Hydantoinase/dihydropyrimidinase family.</text>
</comment>